<organism evidence="2 3">
    <name type="scientific">Ensete ventricosum</name>
    <name type="common">Abyssinian banana</name>
    <name type="synonym">Musa ensete</name>
    <dbReference type="NCBI Taxonomy" id="4639"/>
    <lineage>
        <taxon>Eukaryota</taxon>
        <taxon>Viridiplantae</taxon>
        <taxon>Streptophyta</taxon>
        <taxon>Embryophyta</taxon>
        <taxon>Tracheophyta</taxon>
        <taxon>Spermatophyta</taxon>
        <taxon>Magnoliopsida</taxon>
        <taxon>Liliopsida</taxon>
        <taxon>Zingiberales</taxon>
        <taxon>Musaceae</taxon>
        <taxon>Ensete</taxon>
    </lineage>
</organism>
<dbReference type="EMBL" id="AMZH03000411">
    <property type="protein sequence ID" value="RRT83906.1"/>
    <property type="molecule type" value="Genomic_DNA"/>
</dbReference>
<feature type="region of interest" description="Disordered" evidence="1">
    <location>
        <begin position="81"/>
        <end position="151"/>
    </location>
</feature>
<dbReference type="AlphaFoldDB" id="A0A427B636"/>
<evidence type="ECO:0000313" key="2">
    <source>
        <dbReference type="EMBL" id="RRT83906.1"/>
    </source>
</evidence>
<gene>
    <name evidence="2" type="ORF">B296_00000078</name>
</gene>
<name>A0A427B636_ENSVE</name>
<evidence type="ECO:0000256" key="1">
    <source>
        <dbReference type="SAM" id="MobiDB-lite"/>
    </source>
</evidence>
<reference evidence="2 3" key="1">
    <citation type="journal article" date="2014" name="Agronomy (Basel)">
        <title>A Draft Genome Sequence for Ensete ventricosum, the Drought-Tolerant Tree Against Hunger.</title>
        <authorList>
            <person name="Harrison J."/>
            <person name="Moore K.A."/>
            <person name="Paszkiewicz K."/>
            <person name="Jones T."/>
            <person name="Grant M."/>
            <person name="Ambacheew D."/>
            <person name="Muzemil S."/>
            <person name="Studholme D.J."/>
        </authorList>
    </citation>
    <scope>NUCLEOTIDE SEQUENCE [LARGE SCALE GENOMIC DNA]</scope>
</reference>
<feature type="compositionally biased region" description="Polar residues" evidence="1">
    <location>
        <begin position="81"/>
        <end position="95"/>
    </location>
</feature>
<accession>A0A427B636</accession>
<protein>
    <submittedName>
        <fullName evidence="2">Uncharacterized protein</fullName>
    </submittedName>
</protein>
<dbReference type="Proteomes" id="UP000287651">
    <property type="component" value="Unassembled WGS sequence"/>
</dbReference>
<feature type="compositionally biased region" description="Acidic residues" evidence="1">
    <location>
        <begin position="96"/>
        <end position="108"/>
    </location>
</feature>
<evidence type="ECO:0000313" key="3">
    <source>
        <dbReference type="Proteomes" id="UP000287651"/>
    </source>
</evidence>
<sequence length="151" mass="16018">MMASFPLLRGSFTPLPPSLAQLAFVSSSCAPARPTATQAMASLRATVIFAMLACMLLMKTDVVAGDVVALGADGLTIKSTDFHANSAASKEQQQVGEDDDEAATQFEEEVGRPVVADADERHPIEEEEGLRATGLIAMNRLPMLDPHPPQP</sequence>
<proteinExistence type="predicted"/>
<comment type="caution">
    <text evidence="2">The sequence shown here is derived from an EMBL/GenBank/DDBJ whole genome shotgun (WGS) entry which is preliminary data.</text>
</comment>